<dbReference type="eggNOG" id="COG0834">
    <property type="taxonomic scope" value="Bacteria"/>
</dbReference>
<name>A0A1N6P861_9GAMM</name>
<organism evidence="2 3">
    <name type="scientific">Marinobacterium stanieri</name>
    <dbReference type="NCBI Taxonomy" id="49186"/>
    <lineage>
        <taxon>Bacteria</taxon>
        <taxon>Pseudomonadati</taxon>
        <taxon>Pseudomonadota</taxon>
        <taxon>Gammaproteobacteria</taxon>
        <taxon>Oceanospirillales</taxon>
        <taxon>Oceanospirillaceae</taxon>
        <taxon>Marinobacterium</taxon>
    </lineage>
</organism>
<keyword evidence="3" id="KW-1185">Reference proteome</keyword>
<evidence type="ECO:0000313" key="3">
    <source>
        <dbReference type="Proteomes" id="UP000186895"/>
    </source>
</evidence>
<reference evidence="2 3" key="1">
    <citation type="submission" date="2017-01" db="EMBL/GenBank/DDBJ databases">
        <authorList>
            <person name="Mah S.A."/>
            <person name="Swanson W.J."/>
            <person name="Moy G.W."/>
            <person name="Vacquier V.D."/>
        </authorList>
    </citation>
    <scope>NUCLEOTIDE SEQUENCE [LARGE SCALE GENOMIC DNA]</scope>
    <source>
        <strain evidence="2 3">DSM 7027</strain>
    </source>
</reference>
<dbReference type="STRING" id="49186.SAMN05421647_101850"/>
<evidence type="ECO:0000256" key="1">
    <source>
        <dbReference type="SAM" id="SignalP"/>
    </source>
</evidence>
<feature type="chain" id="PRO_5012749064" evidence="1">
    <location>
        <begin position="23"/>
        <end position="296"/>
    </location>
</feature>
<feature type="signal peptide" evidence="1">
    <location>
        <begin position="1"/>
        <end position="22"/>
    </location>
</feature>
<gene>
    <name evidence="2" type="ORF">SAMN05421647_101850</name>
</gene>
<dbReference type="Proteomes" id="UP000186895">
    <property type="component" value="Unassembled WGS sequence"/>
</dbReference>
<dbReference type="AlphaFoldDB" id="A0A1N6P861"/>
<sequence length="296" mass="34145">MRQLFMAFALLLTCMLARPVLAQEPITVVRYAIDNPDFTKRYDYPLALLEMALEASVPAYGPYRIERASFLASQQRLRNLVEEGEHLDITFGMSRPEIESRMRVVPFPLMKGLLGYRVMLTRPDLRSQLENVHNLADLSRFVAVQGDQWTDTRILQANGLPVETSSDYPGMFRMLQAGRVDYFPRSIAEVWAELEEPLAKGLTLNQKVVLRYPGPFYFFVSRNNPELAERLHAGLMTLHHSGQFEAFFRSRMETRNALAFLETQEYRLLDLATPFDLPSLEQIPDSLWLSPEHMEQ</sequence>
<dbReference type="RefSeq" id="WP_076461077.1">
    <property type="nucleotide sequence ID" value="NZ_FTMN01000001.1"/>
</dbReference>
<evidence type="ECO:0000313" key="2">
    <source>
        <dbReference type="EMBL" id="SIQ00489.1"/>
    </source>
</evidence>
<keyword evidence="1" id="KW-0732">Signal</keyword>
<dbReference type="EMBL" id="FTMN01000001">
    <property type="protein sequence ID" value="SIQ00489.1"/>
    <property type="molecule type" value="Genomic_DNA"/>
</dbReference>
<accession>A0A1N6P861</accession>
<dbReference type="Gene3D" id="3.40.190.10">
    <property type="entry name" value="Periplasmic binding protein-like II"/>
    <property type="match status" value="2"/>
</dbReference>
<proteinExistence type="predicted"/>
<protein>
    <submittedName>
        <fullName evidence="2">Amino acid ABC transporter substrate-binding protein, PAAT family</fullName>
    </submittedName>
</protein>
<dbReference type="SUPFAM" id="SSF53850">
    <property type="entry name" value="Periplasmic binding protein-like II"/>
    <property type="match status" value="1"/>
</dbReference>